<dbReference type="AlphaFoldDB" id="A0A9W7XJ81"/>
<evidence type="ECO:0000313" key="6">
    <source>
        <dbReference type="Proteomes" id="UP001145021"/>
    </source>
</evidence>
<evidence type="ECO:0000256" key="2">
    <source>
        <dbReference type="ARBA" id="ARBA00018987"/>
    </source>
</evidence>
<reference evidence="5" key="1">
    <citation type="submission" date="2022-07" db="EMBL/GenBank/DDBJ databases">
        <title>Phylogenomic reconstructions and comparative analyses of Kickxellomycotina fungi.</title>
        <authorList>
            <person name="Reynolds N.K."/>
            <person name="Stajich J.E."/>
            <person name="Barry K."/>
            <person name="Grigoriev I.V."/>
            <person name="Crous P."/>
            <person name="Smith M.E."/>
        </authorList>
    </citation>
    <scope>NUCLEOTIDE SEQUENCE</scope>
    <source>
        <strain evidence="5">NBRC 105413</strain>
    </source>
</reference>
<keyword evidence="6" id="KW-1185">Reference proteome</keyword>
<dbReference type="Proteomes" id="UP001145021">
    <property type="component" value="Unassembled WGS sequence"/>
</dbReference>
<gene>
    <name evidence="5" type="ORF">LPJ64_002681</name>
</gene>
<dbReference type="InterPro" id="IPR013894">
    <property type="entry name" value="RMI1_OB"/>
</dbReference>
<dbReference type="GO" id="GO:0000712">
    <property type="term" value="P:resolution of meiotic recombination intermediates"/>
    <property type="evidence" value="ECO:0007669"/>
    <property type="project" value="TreeGrafter"/>
</dbReference>
<evidence type="ECO:0000313" key="5">
    <source>
        <dbReference type="EMBL" id="KAJ1645788.1"/>
    </source>
</evidence>
<accession>A0A9W7XJ81</accession>
<dbReference type="InterPro" id="IPR049363">
    <property type="entry name" value="RMI1_N"/>
</dbReference>
<comment type="caution">
    <text evidence="5">The sequence shown here is derived from an EMBL/GenBank/DDBJ whole genome shotgun (WGS) entry which is preliminary data.</text>
</comment>
<dbReference type="GO" id="GO:0016604">
    <property type="term" value="C:nuclear body"/>
    <property type="evidence" value="ECO:0007669"/>
    <property type="project" value="TreeGrafter"/>
</dbReference>
<dbReference type="Gene3D" id="2.40.50.770">
    <property type="entry name" value="RecQ-mediated genome instability protein Rmi1, C-terminal domain"/>
    <property type="match status" value="1"/>
</dbReference>
<evidence type="ECO:0000259" key="3">
    <source>
        <dbReference type="Pfam" id="PF08585"/>
    </source>
</evidence>
<dbReference type="PANTHER" id="PTHR14790:SF15">
    <property type="entry name" value="RECQ-MEDIATED GENOME INSTABILITY PROTEIN 1"/>
    <property type="match status" value="1"/>
</dbReference>
<dbReference type="Pfam" id="PF21000">
    <property type="entry name" value="RMI1_N_N"/>
    <property type="match status" value="1"/>
</dbReference>
<feature type="domain" description="RMI1 N-terminal" evidence="4">
    <location>
        <begin position="12"/>
        <end position="60"/>
    </location>
</feature>
<dbReference type="SMART" id="SM01161">
    <property type="entry name" value="DUF1767"/>
    <property type="match status" value="1"/>
</dbReference>
<proteinExistence type="inferred from homology"/>
<evidence type="ECO:0000256" key="1">
    <source>
        <dbReference type="ARBA" id="ARBA00006395"/>
    </source>
</evidence>
<dbReference type="GO" id="GO:0031422">
    <property type="term" value="C:RecQ family helicase-topoisomerase III complex"/>
    <property type="evidence" value="ECO:0007669"/>
    <property type="project" value="TreeGrafter"/>
</dbReference>
<sequence>MIDREGVTHGIKRKYGVTLRPSWLEQCAKHIEKEIPGTHHLEAQIRLVFEQLLHSEISLSCHPTLETNPSTATVTRIPAAPGVFLQIQEIMDIGVSKFSMWEALREKEDFEQRGIRPSYLAPVDDDDDENDNTAGVFTMQTQTQTQTQTNTQNLDDPVDREPKIPHAMLKLVLTDGKTRLPAIEMAPVPQLSVELPIGTKVLVTRGHVLQPTGTLCLLPDCIQVLGGSPMQYQELTLRSRIERILDIKSN</sequence>
<protein>
    <recommendedName>
        <fullName evidence="2">RecQ-mediated genome instability protein 1</fullName>
    </recommendedName>
</protein>
<dbReference type="GO" id="GO:0000724">
    <property type="term" value="P:double-strand break repair via homologous recombination"/>
    <property type="evidence" value="ECO:0007669"/>
    <property type="project" value="TreeGrafter"/>
</dbReference>
<dbReference type="InterPro" id="IPR042470">
    <property type="entry name" value="RMI1_N_C_sf"/>
</dbReference>
<evidence type="ECO:0000259" key="4">
    <source>
        <dbReference type="Pfam" id="PF21000"/>
    </source>
</evidence>
<feature type="domain" description="RecQ mediated genome instability protein 1 OB-fold" evidence="3">
    <location>
        <begin position="81"/>
        <end position="228"/>
    </location>
</feature>
<name>A0A9W7XJ81_9FUNG</name>
<dbReference type="PANTHER" id="PTHR14790">
    <property type="entry name" value="RECQ-MEDIATED GENOME INSTABILITY PROTEIN 1 RMI1"/>
    <property type="match status" value="1"/>
</dbReference>
<dbReference type="Pfam" id="PF08585">
    <property type="entry name" value="RMI1_N_C"/>
    <property type="match status" value="1"/>
</dbReference>
<organism evidence="5 6">
    <name type="scientific">Coemansia asiatica</name>
    <dbReference type="NCBI Taxonomy" id="1052880"/>
    <lineage>
        <taxon>Eukaryota</taxon>
        <taxon>Fungi</taxon>
        <taxon>Fungi incertae sedis</taxon>
        <taxon>Zoopagomycota</taxon>
        <taxon>Kickxellomycotina</taxon>
        <taxon>Kickxellomycetes</taxon>
        <taxon>Kickxellales</taxon>
        <taxon>Kickxellaceae</taxon>
        <taxon>Coemansia</taxon>
    </lineage>
</organism>
<comment type="similarity">
    <text evidence="1">Belongs to the RMI1 family.</text>
</comment>
<dbReference type="EMBL" id="JANBOH010000089">
    <property type="protein sequence ID" value="KAJ1645788.1"/>
    <property type="molecule type" value="Genomic_DNA"/>
</dbReference>